<dbReference type="InterPro" id="IPR010921">
    <property type="entry name" value="Trp_repressor/repl_initiator"/>
</dbReference>
<comment type="caution">
    <text evidence="8">Lacks conserved residue(s) required for the propagation of feature annotation.</text>
</comment>
<organism evidence="14 15">
    <name type="scientific">Salinicoccus jeotgali</name>
    <dbReference type="NCBI Taxonomy" id="381634"/>
    <lineage>
        <taxon>Bacteria</taxon>
        <taxon>Bacillati</taxon>
        <taxon>Bacillota</taxon>
        <taxon>Bacilli</taxon>
        <taxon>Bacillales</taxon>
        <taxon>Staphylococcaceae</taxon>
        <taxon>Salinicoccus</taxon>
    </lineage>
</organism>
<comment type="domain">
    <text evidence="8">Domain I is involved in oligomerization and binding regulators, domain II is flexibile and of varying length in different bacteria, domain III forms the AAA+ region, while domain IV binds dsDNA.</text>
</comment>
<comment type="caution">
    <text evidence="14">The sequence shown here is derived from an EMBL/GenBank/DDBJ whole genome shotgun (WGS) entry which is preliminary data.</text>
</comment>
<dbReference type="EMBL" id="BAABCK010000019">
    <property type="protein sequence ID" value="GAA3721679.1"/>
    <property type="molecule type" value="Genomic_DNA"/>
</dbReference>
<protein>
    <recommendedName>
        <fullName evidence="8 9">Chromosomal replication initiator protein DnaA</fullName>
    </recommendedName>
</protein>
<evidence type="ECO:0000256" key="7">
    <source>
        <dbReference type="ARBA" id="ARBA00023125"/>
    </source>
</evidence>
<dbReference type="Gene3D" id="1.10.1750.10">
    <property type="match status" value="1"/>
</dbReference>
<dbReference type="Gene3D" id="3.40.50.300">
    <property type="entry name" value="P-loop containing nucleotide triphosphate hydrolases"/>
    <property type="match status" value="1"/>
</dbReference>
<evidence type="ECO:0000256" key="6">
    <source>
        <dbReference type="ARBA" id="ARBA00023121"/>
    </source>
</evidence>
<evidence type="ECO:0000256" key="5">
    <source>
        <dbReference type="ARBA" id="ARBA00022840"/>
    </source>
</evidence>
<keyword evidence="2 8" id="KW-0963">Cytoplasm</keyword>
<comment type="similarity">
    <text evidence="1 8 11">Belongs to the DnaA family.</text>
</comment>
<dbReference type="SUPFAM" id="SSF52540">
    <property type="entry name" value="P-loop containing nucleoside triphosphate hydrolases"/>
    <property type="match status" value="1"/>
</dbReference>
<feature type="domain" description="Chromosomal replication initiator DnaA C-terminal" evidence="13">
    <location>
        <begin position="349"/>
        <end position="418"/>
    </location>
</feature>
<evidence type="ECO:0000256" key="3">
    <source>
        <dbReference type="ARBA" id="ARBA00022705"/>
    </source>
</evidence>
<dbReference type="Gene3D" id="1.10.8.60">
    <property type="match status" value="1"/>
</dbReference>
<feature type="binding site" evidence="8">
    <location>
        <position position="150"/>
    </location>
    <ligand>
        <name>ATP</name>
        <dbReference type="ChEBI" id="CHEBI:30616"/>
    </ligand>
</feature>
<feature type="binding site" evidence="8">
    <location>
        <position position="148"/>
    </location>
    <ligand>
        <name>ATP</name>
        <dbReference type="ChEBI" id="CHEBI:30616"/>
    </ligand>
</feature>
<dbReference type="CDD" id="cd06571">
    <property type="entry name" value="Bac_DnaA_C"/>
    <property type="match status" value="1"/>
</dbReference>
<dbReference type="InterPro" id="IPR013317">
    <property type="entry name" value="DnaA_dom"/>
</dbReference>
<feature type="binding site" evidence="8">
    <location>
        <position position="152"/>
    </location>
    <ligand>
        <name>ATP</name>
        <dbReference type="ChEBI" id="CHEBI:30616"/>
    </ligand>
</feature>
<comment type="subcellular location">
    <subcellularLocation>
        <location evidence="8">Cytoplasm</location>
    </subcellularLocation>
</comment>
<sequence length="440" mass="50448">MSSIKEIWSNTLKGIKGTIANASYQTWFQETSMIHLDNEKAVIKADTQFQRDWLEKNYSGLIQEQLYEVMGEKPEIRITTEEEETPMQPVTEKKPEPEVPVHTQLNVNNTFETFVIGNGNRFSHAASLAVAEAPAKAYNPLFIYGGVGLGKTHLMHAIGHYVLEHRPNAKVAYLSSEKFTNEFINSIRDNKTEEFRNRYRNVDVLLIDDIQFLAGKESTQEEFFHTFNALHEDNKQIVISSDRTPKEIPTLEDRLRSRFEWGLITDITPPDLETRIAILRKKCEEEKVEIPNEAMIYIANHIHTNIRELEGALTRVAAYSKLVNQPLTPEMVSEALKDLVTQSNSKKITISDIQEAVASFYDIQIEAFESKKRTKSIAFPRQIAMYLARELTDYSLPKIGEVFGGRDHSTVIHAHEKISKMVSEDETFKQELEEIENRIS</sequence>
<gene>
    <name evidence="8 14" type="primary">dnaA</name>
    <name evidence="14" type="ORF">GCM10022378_09680</name>
</gene>
<comment type="subunit">
    <text evidence="8">Oligomerizes as a right-handed, spiral filament on DNA at oriC.</text>
</comment>
<dbReference type="PROSITE" id="PS01008">
    <property type="entry name" value="DNAA"/>
    <property type="match status" value="1"/>
</dbReference>
<evidence type="ECO:0000259" key="13">
    <source>
        <dbReference type="SMART" id="SM00760"/>
    </source>
</evidence>
<keyword evidence="6 8" id="KW-0446">Lipid-binding</keyword>
<feature type="region of interest" description="Domain III, AAA+ region" evidence="8">
    <location>
        <begin position="104"/>
        <end position="320"/>
    </location>
</feature>
<reference evidence="15" key="1">
    <citation type="journal article" date="2019" name="Int. J. Syst. Evol. Microbiol.">
        <title>The Global Catalogue of Microorganisms (GCM) 10K type strain sequencing project: providing services to taxonomists for standard genome sequencing and annotation.</title>
        <authorList>
            <consortium name="The Broad Institute Genomics Platform"/>
            <consortium name="The Broad Institute Genome Sequencing Center for Infectious Disease"/>
            <person name="Wu L."/>
            <person name="Ma J."/>
        </authorList>
    </citation>
    <scope>NUCLEOTIDE SEQUENCE [LARGE SCALE GENOMIC DNA]</scope>
    <source>
        <strain evidence="15">JCM 16981</strain>
    </source>
</reference>
<dbReference type="InterPro" id="IPR027417">
    <property type="entry name" value="P-loop_NTPase"/>
</dbReference>
<dbReference type="SUPFAM" id="SSF48295">
    <property type="entry name" value="TrpR-like"/>
    <property type="match status" value="1"/>
</dbReference>
<dbReference type="InterPro" id="IPR013159">
    <property type="entry name" value="DnaA_C"/>
</dbReference>
<dbReference type="Pfam" id="PF00308">
    <property type="entry name" value="Bac_DnaA"/>
    <property type="match status" value="1"/>
</dbReference>
<dbReference type="Gene3D" id="3.30.300.180">
    <property type="match status" value="1"/>
</dbReference>
<dbReference type="Pfam" id="PF08299">
    <property type="entry name" value="Bac_DnaA_C"/>
    <property type="match status" value="1"/>
</dbReference>
<dbReference type="HAMAP" id="MF_00377">
    <property type="entry name" value="DnaA_bact"/>
    <property type="match status" value="1"/>
</dbReference>
<dbReference type="InterPro" id="IPR020591">
    <property type="entry name" value="Chromosome_initiator_DnaA-like"/>
</dbReference>
<evidence type="ECO:0000256" key="2">
    <source>
        <dbReference type="ARBA" id="ARBA00022490"/>
    </source>
</evidence>
<keyword evidence="4 8" id="KW-0547">Nucleotide-binding</keyword>
<dbReference type="InterPro" id="IPR038454">
    <property type="entry name" value="DnaA_N_sf"/>
</dbReference>
<feature type="region of interest" description="Domain I, interacts with DnaA modulators" evidence="8">
    <location>
        <begin position="1"/>
        <end position="83"/>
    </location>
</feature>
<evidence type="ECO:0000313" key="15">
    <source>
        <dbReference type="Proteomes" id="UP001500920"/>
    </source>
</evidence>
<dbReference type="InterPro" id="IPR001957">
    <property type="entry name" value="Chromosome_initiator_DnaA"/>
</dbReference>
<evidence type="ECO:0000256" key="8">
    <source>
        <dbReference type="HAMAP-Rule" id="MF_00377"/>
    </source>
</evidence>
<dbReference type="InterPro" id="IPR024633">
    <property type="entry name" value="DnaA_N_dom"/>
</dbReference>
<keyword evidence="3 8" id="KW-0235">DNA replication</keyword>
<dbReference type="RefSeq" id="WP_344701963.1">
    <property type="nucleotide sequence ID" value="NZ_BAABCK010000019.1"/>
</dbReference>
<feature type="domain" description="AAA+ ATPase" evidence="12">
    <location>
        <begin position="137"/>
        <end position="265"/>
    </location>
</feature>
<evidence type="ECO:0000256" key="11">
    <source>
        <dbReference type="RuleBase" id="RU004227"/>
    </source>
</evidence>
<evidence type="ECO:0000259" key="12">
    <source>
        <dbReference type="SMART" id="SM00382"/>
    </source>
</evidence>
<dbReference type="InterPro" id="IPR018312">
    <property type="entry name" value="Chromosome_initiator_DnaA_CS"/>
</dbReference>
<evidence type="ECO:0000256" key="9">
    <source>
        <dbReference type="NCBIfam" id="TIGR00362"/>
    </source>
</evidence>
<evidence type="ECO:0000313" key="14">
    <source>
        <dbReference type="EMBL" id="GAA3721679.1"/>
    </source>
</evidence>
<feature type="binding site" evidence="8">
    <location>
        <position position="151"/>
    </location>
    <ligand>
        <name>ATP</name>
        <dbReference type="ChEBI" id="CHEBI:30616"/>
    </ligand>
</feature>
<dbReference type="SMART" id="SM00760">
    <property type="entry name" value="Bac_DnaA_C"/>
    <property type="match status" value="1"/>
</dbReference>
<dbReference type="InterPro" id="IPR003593">
    <property type="entry name" value="AAA+_ATPase"/>
</dbReference>
<dbReference type="CDD" id="cd00009">
    <property type="entry name" value="AAA"/>
    <property type="match status" value="1"/>
</dbReference>
<proteinExistence type="inferred from homology"/>
<name>A0ABP7EPD3_9STAP</name>
<feature type="region of interest" description="Domain IV, binds dsDNA" evidence="8">
    <location>
        <begin position="321"/>
        <end position="440"/>
    </location>
</feature>
<dbReference type="PRINTS" id="PR00051">
    <property type="entry name" value="DNAA"/>
</dbReference>
<dbReference type="NCBIfam" id="TIGR00362">
    <property type="entry name" value="DnaA"/>
    <property type="match status" value="1"/>
</dbReference>
<dbReference type="Pfam" id="PF11638">
    <property type="entry name" value="DnaA_N"/>
    <property type="match status" value="1"/>
</dbReference>
<evidence type="ECO:0000256" key="10">
    <source>
        <dbReference type="RuleBase" id="RU000577"/>
    </source>
</evidence>
<dbReference type="NCBIfam" id="NF010686">
    <property type="entry name" value="PRK14086.1"/>
    <property type="match status" value="1"/>
</dbReference>
<comment type="function">
    <text evidence="8 10">Plays an essential role in the initiation and regulation of chromosomal replication. ATP-DnaA binds to the origin of replication (oriC) to initiate formation of the DNA replication initiation complex once per cell cycle. Binds the DnaA box (a 9 base pair repeat at the origin) and separates the double-stranded (ds)DNA. Forms a right-handed helical filament on oriC DNA; dsDNA binds to the exterior of the filament while single-stranded (ss)DNA is stabiized in the filament's interior. The ATP-DnaA-oriC complex binds and stabilizes one strand of the AT-rich DNA unwinding element (DUE), permitting loading of DNA polymerase. After initiation quickly degrades to an ADP-DnaA complex that is not apt for DNA replication. Binds acidic phospholipids.</text>
</comment>
<dbReference type="PANTHER" id="PTHR30050">
    <property type="entry name" value="CHROMOSOMAL REPLICATION INITIATOR PROTEIN DNAA"/>
    <property type="match status" value="1"/>
</dbReference>
<dbReference type="SMART" id="SM00382">
    <property type="entry name" value="AAA"/>
    <property type="match status" value="1"/>
</dbReference>
<keyword evidence="5 8" id="KW-0067">ATP-binding</keyword>
<evidence type="ECO:0000256" key="1">
    <source>
        <dbReference type="ARBA" id="ARBA00006583"/>
    </source>
</evidence>
<keyword evidence="7 8" id="KW-0238">DNA-binding</keyword>
<dbReference type="Proteomes" id="UP001500920">
    <property type="component" value="Unassembled WGS sequence"/>
</dbReference>
<dbReference type="PANTHER" id="PTHR30050:SF2">
    <property type="entry name" value="CHROMOSOMAL REPLICATION INITIATOR PROTEIN DNAA"/>
    <property type="match status" value="1"/>
</dbReference>
<evidence type="ECO:0000256" key="4">
    <source>
        <dbReference type="ARBA" id="ARBA00022741"/>
    </source>
</evidence>
<keyword evidence="15" id="KW-1185">Reference proteome</keyword>
<accession>A0ABP7EPD3</accession>